<gene>
    <name evidence="2" type="ORF">WHR41_09495</name>
</gene>
<comment type="caution">
    <text evidence="2">The sequence shown here is derived from an EMBL/GenBank/DDBJ whole genome shotgun (WGS) entry which is preliminary data.</text>
</comment>
<sequence>MWFQRFWSFFGWLSIPLFAPDIEATLASAHGIVLDVGSGAGDWLYALSPRRNPNISKVILLEPNAHFHARLRLSAQENGLAGRYEIIGCRAKDPEHEGIQLQTIDTIVTVHVLCSVPSPQQVVGELYNFLKPVGRWLVYEHVRSNRAPAAAWQQIINSVWPFFLDGCSLTCETEKYLLSAGQWENVKLGNGSGEGYFNQLPHTVGSLTKSLSK</sequence>
<feature type="signal peptide" evidence="1">
    <location>
        <begin position="1"/>
        <end position="24"/>
    </location>
</feature>
<keyword evidence="1" id="KW-0732">Signal</keyword>
<dbReference type="Gene3D" id="3.40.50.150">
    <property type="entry name" value="Vaccinia Virus protein VP39"/>
    <property type="match status" value="1"/>
</dbReference>
<dbReference type="EMBL" id="JAAQHG020000284">
    <property type="protein sequence ID" value="KAL1581674.1"/>
    <property type="molecule type" value="Genomic_DNA"/>
</dbReference>
<dbReference type="InterPro" id="IPR052356">
    <property type="entry name" value="Thiol_S-MT"/>
</dbReference>
<evidence type="ECO:0000313" key="2">
    <source>
        <dbReference type="EMBL" id="KAL1581674.1"/>
    </source>
</evidence>
<dbReference type="InterPro" id="IPR029063">
    <property type="entry name" value="SAM-dependent_MTases_sf"/>
</dbReference>
<dbReference type="AlphaFoldDB" id="A0AB34KEY0"/>
<dbReference type="PANTHER" id="PTHR45036:SF1">
    <property type="entry name" value="METHYLTRANSFERASE LIKE 7A"/>
    <property type="match status" value="1"/>
</dbReference>
<feature type="chain" id="PRO_5044186583" description="Methyltransferase domain-containing protein" evidence="1">
    <location>
        <begin position="25"/>
        <end position="213"/>
    </location>
</feature>
<dbReference type="GeneID" id="96010936"/>
<dbReference type="SUPFAM" id="SSF53335">
    <property type="entry name" value="S-adenosyl-L-methionine-dependent methyltransferases"/>
    <property type="match status" value="1"/>
</dbReference>
<evidence type="ECO:0008006" key="4">
    <source>
        <dbReference type="Google" id="ProtNLM"/>
    </source>
</evidence>
<organism evidence="2 3">
    <name type="scientific">Cladosporium halotolerans</name>
    <dbReference type="NCBI Taxonomy" id="1052096"/>
    <lineage>
        <taxon>Eukaryota</taxon>
        <taxon>Fungi</taxon>
        <taxon>Dikarya</taxon>
        <taxon>Ascomycota</taxon>
        <taxon>Pezizomycotina</taxon>
        <taxon>Dothideomycetes</taxon>
        <taxon>Dothideomycetidae</taxon>
        <taxon>Cladosporiales</taxon>
        <taxon>Cladosporiaceae</taxon>
        <taxon>Cladosporium</taxon>
    </lineage>
</organism>
<dbReference type="PANTHER" id="PTHR45036">
    <property type="entry name" value="METHYLTRANSFERASE LIKE 7B"/>
    <property type="match status" value="1"/>
</dbReference>
<dbReference type="Proteomes" id="UP000803884">
    <property type="component" value="Unassembled WGS sequence"/>
</dbReference>
<keyword evidence="3" id="KW-1185">Reference proteome</keyword>
<reference evidence="2 3" key="1">
    <citation type="journal article" date="2020" name="Microbiol. Resour. Announc.">
        <title>Draft Genome Sequence of a Cladosporium Species Isolated from the Mesophotic Ascidian Didemnum maculosum.</title>
        <authorList>
            <person name="Gioti A."/>
            <person name="Siaperas R."/>
            <person name="Nikolaivits E."/>
            <person name="Le Goff G."/>
            <person name="Ouazzani J."/>
            <person name="Kotoulas G."/>
            <person name="Topakas E."/>
        </authorList>
    </citation>
    <scope>NUCLEOTIDE SEQUENCE [LARGE SCALE GENOMIC DNA]</scope>
    <source>
        <strain evidence="2 3">TM138-S3</strain>
    </source>
</reference>
<evidence type="ECO:0000313" key="3">
    <source>
        <dbReference type="Proteomes" id="UP000803884"/>
    </source>
</evidence>
<dbReference type="Pfam" id="PF13489">
    <property type="entry name" value="Methyltransf_23"/>
    <property type="match status" value="1"/>
</dbReference>
<name>A0AB34KEY0_9PEZI</name>
<evidence type="ECO:0000256" key="1">
    <source>
        <dbReference type="SAM" id="SignalP"/>
    </source>
</evidence>
<dbReference type="CDD" id="cd02440">
    <property type="entry name" value="AdoMet_MTases"/>
    <property type="match status" value="1"/>
</dbReference>
<protein>
    <recommendedName>
        <fullName evidence="4">Methyltransferase domain-containing protein</fullName>
    </recommendedName>
</protein>
<dbReference type="RefSeq" id="XP_069224783.1">
    <property type="nucleotide sequence ID" value="XM_069378098.1"/>
</dbReference>
<accession>A0AB34KEY0</accession>
<proteinExistence type="predicted"/>